<evidence type="ECO:0000313" key="2">
    <source>
        <dbReference type="Proteomes" id="UP000292052"/>
    </source>
</evidence>
<keyword evidence="2" id="KW-1185">Reference proteome</keyword>
<organism evidence="1 2">
    <name type="scientific">Asbolus verrucosus</name>
    <name type="common">Desert ironclad beetle</name>
    <dbReference type="NCBI Taxonomy" id="1661398"/>
    <lineage>
        <taxon>Eukaryota</taxon>
        <taxon>Metazoa</taxon>
        <taxon>Ecdysozoa</taxon>
        <taxon>Arthropoda</taxon>
        <taxon>Hexapoda</taxon>
        <taxon>Insecta</taxon>
        <taxon>Pterygota</taxon>
        <taxon>Neoptera</taxon>
        <taxon>Endopterygota</taxon>
        <taxon>Coleoptera</taxon>
        <taxon>Polyphaga</taxon>
        <taxon>Cucujiformia</taxon>
        <taxon>Tenebrionidae</taxon>
        <taxon>Pimeliinae</taxon>
        <taxon>Asbolus</taxon>
    </lineage>
</organism>
<dbReference type="EMBL" id="QDEB01068353">
    <property type="protein sequence ID" value="RZC35726.1"/>
    <property type="molecule type" value="Genomic_DNA"/>
</dbReference>
<name>A0A482VSR2_ASBVE</name>
<dbReference type="Proteomes" id="UP000292052">
    <property type="component" value="Unassembled WGS sequence"/>
</dbReference>
<comment type="caution">
    <text evidence="1">The sequence shown here is derived from an EMBL/GenBank/DDBJ whole genome shotgun (WGS) entry which is preliminary data.</text>
</comment>
<gene>
    <name evidence="1" type="ORF">BDFB_000814</name>
</gene>
<dbReference type="AlphaFoldDB" id="A0A482VSR2"/>
<reference evidence="1 2" key="1">
    <citation type="submission" date="2017-03" db="EMBL/GenBank/DDBJ databases">
        <title>Genome of the blue death feigning beetle - Asbolus verrucosus.</title>
        <authorList>
            <person name="Rider S.D."/>
        </authorList>
    </citation>
    <scope>NUCLEOTIDE SEQUENCE [LARGE SCALE GENOMIC DNA]</scope>
    <source>
        <strain evidence="1">Butters</strain>
        <tissue evidence="1">Head and leg muscle</tissue>
    </source>
</reference>
<sequence length="76" mass="8597">MAVRQAVLLELHGSDCMLQDRMQLGLHFNLLSDFRVPDCSSVCRNCAHDELYNTDVRKDSHSEQSLVNKGAIIHLT</sequence>
<proteinExistence type="predicted"/>
<evidence type="ECO:0000313" key="1">
    <source>
        <dbReference type="EMBL" id="RZC35726.1"/>
    </source>
</evidence>
<protein>
    <submittedName>
        <fullName evidence="1">Uncharacterized protein</fullName>
    </submittedName>
</protein>
<accession>A0A482VSR2</accession>